<keyword evidence="2" id="KW-1185">Reference proteome</keyword>
<accession>A0ABW8MPD1</accession>
<dbReference type="EMBL" id="JBIYDN010000018">
    <property type="protein sequence ID" value="MFK4445199.1"/>
    <property type="molecule type" value="Genomic_DNA"/>
</dbReference>
<sequence>MQIIFKGEITIAELRQLLFQTLNEIESDLAVRYSLGATLYVNPTNGFGDAIVPHNKYGLSVNKLYSSGPYRSAADEFKL</sequence>
<protein>
    <submittedName>
        <fullName evidence="1">Uncharacterized protein</fullName>
    </submittedName>
</protein>
<dbReference type="Proteomes" id="UP001620514">
    <property type="component" value="Unassembled WGS sequence"/>
</dbReference>
<reference evidence="1 2" key="1">
    <citation type="submission" date="2024-11" db="EMBL/GenBank/DDBJ databases">
        <title>Using genomics to understand microbial adaptation to soil warming.</title>
        <authorList>
            <person name="Deangelis K.M. PhD."/>
        </authorList>
    </citation>
    <scope>NUCLEOTIDE SEQUENCE [LARGE SCALE GENOMIC DNA]</scope>
    <source>
        <strain evidence="1 2">GAS97</strain>
    </source>
</reference>
<name>A0ABW8MPD1_9BURK</name>
<evidence type="ECO:0000313" key="2">
    <source>
        <dbReference type="Proteomes" id="UP001620514"/>
    </source>
</evidence>
<evidence type="ECO:0000313" key="1">
    <source>
        <dbReference type="EMBL" id="MFK4445199.1"/>
    </source>
</evidence>
<organism evidence="1 2">
    <name type="scientific">Caballeronia udeis</name>
    <dbReference type="NCBI Taxonomy" id="1232866"/>
    <lineage>
        <taxon>Bacteria</taxon>
        <taxon>Pseudomonadati</taxon>
        <taxon>Pseudomonadota</taxon>
        <taxon>Betaproteobacteria</taxon>
        <taxon>Burkholderiales</taxon>
        <taxon>Burkholderiaceae</taxon>
        <taxon>Caballeronia</taxon>
    </lineage>
</organism>
<gene>
    <name evidence="1" type="ORF">ABH943_005221</name>
</gene>
<comment type="caution">
    <text evidence="1">The sequence shown here is derived from an EMBL/GenBank/DDBJ whole genome shotgun (WGS) entry which is preliminary data.</text>
</comment>
<proteinExistence type="predicted"/>
<dbReference type="RefSeq" id="WP_404610224.1">
    <property type="nucleotide sequence ID" value="NZ_JBIYDN010000018.1"/>
</dbReference>